<sequence length="222" mass="23496">MTNSNRLVARVAAATLALGLVLGEPVAAQTPPNQEHDSHHPDGATPAAPAPAPTPGPAPQQRGMPGMMGGQAMPMQGTPGGQPGGAAGMMGGDMSRMMEMMHRQMATRHAMRPFERIEGQLAYYRAELRITDAQQPQWNAFADAVRAAAGRLRQAVTQAMQQGAAAPAPEQMERRIALLTAQADAMRAVQAAARPLYAALSDEQKRTADALMEEHLRGMGGM</sequence>
<accession>A0ABT9EC81</accession>
<feature type="region of interest" description="Disordered" evidence="1">
    <location>
        <begin position="28"/>
        <end position="72"/>
    </location>
</feature>
<gene>
    <name evidence="3" type="ORF">Q7A36_36215</name>
</gene>
<feature type="chain" id="PRO_5047414009" evidence="2">
    <location>
        <begin position="29"/>
        <end position="222"/>
    </location>
</feature>
<dbReference type="EMBL" id="JAUTWS010000123">
    <property type="protein sequence ID" value="MDO9713812.1"/>
    <property type="molecule type" value="Genomic_DNA"/>
</dbReference>
<comment type="caution">
    <text evidence="3">The sequence shown here is derived from an EMBL/GenBank/DDBJ whole genome shotgun (WGS) entry which is preliminary data.</text>
</comment>
<evidence type="ECO:0000313" key="3">
    <source>
        <dbReference type="EMBL" id="MDO9713812.1"/>
    </source>
</evidence>
<feature type="compositionally biased region" description="Pro residues" evidence="1">
    <location>
        <begin position="48"/>
        <end position="58"/>
    </location>
</feature>
<feature type="compositionally biased region" description="Low complexity" evidence="1">
    <location>
        <begin position="59"/>
        <end position="72"/>
    </location>
</feature>
<reference evidence="3 4" key="1">
    <citation type="submission" date="2023-08" db="EMBL/GenBank/DDBJ databases">
        <title>The draft genome sequence of Paracraurococcus sp. LOR1-02.</title>
        <authorList>
            <person name="Kingkaew E."/>
            <person name="Tanasupawat S."/>
        </authorList>
    </citation>
    <scope>NUCLEOTIDE SEQUENCE [LARGE SCALE GENOMIC DNA]</scope>
    <source>
        <strain evidence="3 4">LOR1-02</strain>
    </source>
</reference>
<dbReference type="RefSeq" id="WP_305108661.1">
    <property type="nucleotide sequence ID" value="NZ_JAUTWS010000123.1"/>
</dbReference>
<evidence type="ECO:0000256" key="1">
    <source>
        <dbReference type="SAM" id="MobiDB-lite"/>
    </source>
</evidence>
<keyword evidence="4" id="KW-1185">Reference proteome</keyword>
<keyword evidence="2" id="KW-0732">Signal</keyword>
<evidence type="ECO:0000313" key="4">
    <source>
        <dbReference type="Proteomes" id="UP001243009"/>
    </source>
</evidence>
<dbReference type="Pfam" id="PF07813">
    <property type="entry name" value="LTXXQ"/>
    <property type="match status" value="1"/>
</dbReference>
<dbReference type="InterPro" id="IPR012899">
    <property type="entry name" value="LTXXQ"/>
</dbReference>
<dbReference type="Proteomes" id="UP001243009">
    <property type="component" value="Unassembled WGS sequence"/>
</dbReference>
<proteinExistence type="predicted"/>
<feature type="signal peptide" evidence="2">
    <location>
        <begin position="1"/>
        <end position="28"/>
    </location>
</feature>
<organism evidence="3 4">
    <name type="scientific">Paracraurococcus lichenis</name>
    <dbReference type="NCBI Taxonomy" id="3064888"/>
    <lineage>
        <taxon>Bacteria</taxon>
        <taxon>Pseudomonadati</taxon>
        <taxon>Pseudomonadota</taxon>
        <taxon>Alphaproteobacteria</taxon>
        <taxon>Acetobacterales</taxon>
        <taxon>Roseomonadaceae</taxon>
        <taxon>Paracraurococcus</taxon>
    </lineage>
</organism>
<protein>
    <submittedName>
        <fullName evidence="3">Spy/CpxP family protein refolding chaperone</fullName>
    </submittedName>
</protein>
<evidence type="ECO:0000256" key="2">
    <source>
        <dbReference type="SAM" id="SignalP"/>
    </source>
</evidence>
<name>A0ABT9EC81_9PROT</name>